<evidence type="ECO:0000256" key="1">
    <source>
        <dbReference type="SAM" id="MobiDB-lite"/>
    </source>
</evidence>
<feature type="region of interest" description="Disordered" evidence="1">
    <location>
        <begin position="380"/>
        <end position="430"/>
    </location>
</feature>
<dbReference type="RefSeq" id="XP_011133299.1">
    <property type="nucleotide sequence ID" value="XM_011134997.1"/>
</dbReference>
<reference evidence="2" key="1">
    <citation type="submission" date="2013-12" db="EMBL/GenBank/DDBJ databases">
        <authorList>
            <person name="Omoto C.K."/>
            <person name="Sibley D."/>
            <person name="Venepally P."/>
            <person name="Hadjithomas M."/>
            <person name="Karamycheva S."/>
            <person name="Brunk B."/>
            <person name="Roos D."/>
            <person name="Caler E."/>
            <person name="Lorenzi H."/>
        </authorList>
    </citation>
    <scope>NUCLEOTIDE SEQUENCE</scope>
</reference>
<dbReference type="EMBL" id="AFNH02001280">
    <property type="protein sequence ID" value="EZG43472.1"/>
    <property type="molecule type" value="Genomic_DNA"/>
</dbReference>
<feature type="region of interest" description="Disordered" evidence="1">
    <location>
        <begin position="667"/>
        <end position="698"/>
    </location>
</feature>
<comment type="caution">
    <text evidence="2">The sequence shown here is derived from an EMBL/GenBank/DDBJ whole genome shotgun (WGS) entry which is preliminary data.</text>
</comment>
<keyword evidence="3" id="KW-1185">Reference proteome</keyword>
<dbReference type="AlphaFoldDB" id="A0A023AXU1"/>
<accession>A0A023AXU1</accession>
<feature type="compositionally biased region" description="Basic and acidic residues" evidence="1">
    <location>
        <begin position="673"/>
        <end position="682"/>
    </location>
</feature>
<gene>
    <name evidence="2" type="ORF">GNI_170810</name>
</gene>
<name>A0A023AXU1_GRENI</name>
<evidence type="ECO:0000313" key="2">
    <source>
        <dbReference type="EMBL" id="EZG43472.1"/>
    </source>
</evidence>
<dbReference type="Proteomes" id="UP000019763">
    <property type="component" value="Unassembled WGS sequence"/>
</dbReference>
<dbReference type="GeneID" id="22915842"/>
<feature type="compositionally biased region" description="Polar residues" evidence="1">
    <location>
        <begin position="389"/>
        <end position="399"/>
    </location>
</feature>
<sequence length="722" mass="78456">MLRTVTLDVSERVRVSLTYPGASKVVLAMNDDVQCAVSQPIVLELEPLRAAYESSNSEAKGGPPAGAGVPRMTAPLATAPLLGPSLRVDDELENAKMSAESFDHAWSVAQGSRVSALDLDSLARVCVAVVDSSTQESDQEVQEWLSRVRTCPRTAGLFVAGLVKIVSSNYKDLESRVKELILKLVQKHEELFRVRSESVSEEEVEDPVFKSRRKRKGRKRGAETCLEAVPSSQLALPGPSPLAAARAPGVRVKMTTDMSWLADPGFAESLAKVDLMVQQGLGQGVELSQGVRSLLGATDAPLEVDEADESFFGFPEVARWTAEARPNVLRNIAADPVATARAGADSAAANLATVEDFRSNLPEEFRPNHAEEFRSNHAEDFQSNHPDQENAPPSVNWGTGSKARLTPSAQSASPRGTERLEGTGRLGTEQTVYMRERGRDRAGYLTPTIDSVAGMRTPPQPPASITVHMHERSAARPDLRIDARLGKKPSKARSGVVKTLWAYGQAAKRDADINYLGNHQSFILSGSSVGGSSTGGFPTVDSDLHLQRKRCKQPDQAPVRENPSFWREIAAFLNRPRSVIVDAFVQRERLTLQTSVDDVIPPLSVIEEEEEPHSTSGRWPADHVVRDPAAAGERVPAVEPGLVEPVLVEPDLVEPELVETALESRMEPVAGNEEERTTDGRCEVSTPWQGLECSSVPPTEHYERQRLLSSVGSNKKAQALKS</sequence>
<proteinExistence type="predicted"/>
<organism evidence="2 3">
    <name type="scientific">Gregarina niphandrodes</name>
    <name type="common">Septate eugregarine</name>
    <dbReference type="NCBI Taxonomy" id="110365"/>
    <lineage>
        <taxon>Eukaryota</taxon>
        <taxon>Sar</taxon>
        <taxon>Alveolata</taxon>
        <taxon>Apicomplexa</taxon>
        <taxon>Conoidasida</taxon>
        <taxon>Gregarinasina</taxon>
        <taxon>Eugregarinorida</taxon>
        <taxon>Gregarinidae</taxon>
        <taxon>Gregarina</taxon>
    </lineage>
</organism>
<dbReference type="VEuPathDB" id="CryptoDB:GNI_170810"/>
<protein>
    <submittedName>
        <fullName evidence="2">Uncharacterized protein</fullName>
    </submittedName>
</protein>
<evidence type="ECO:0000313" key="3">
    <source>
        <dbReference type="Proteomes" id="UP000019763"/>
    </source>
</evidence>